<dbReference type="InterPro" id="IPR036116">
    <property type="entry name" value="FN3_sf"/>
</dbReference>
<keyword evidence="1" id="KW-0732">Signal</keyword>
<name>A0ABN8P2L2_9CNID</name>
<keyword evidence="8" id="KW-1185">Reference proteome</keyword>
<keyword evidence="3" id="KW-1015">Disulfide bond</keyword>
<evidence type="ECO:0000256" key="2">
    <source>
        <dbReference type="ARBA" id="ARBA00022737"/>
    </source>
</evidence>
<dbReference type="Proteomes" id="UP001159405">
    <property type="component" value="Unassembled WGS sequence"/>
</dbReference>
<sequence>MIRYRELANSETRQIRRCTNQVSLRLLAKSRYAIDVRAFKKFIPSVVGPWSDKLTLQTNESVPSKPPSNVKAVSNTPSSITVSWDQIPGNGQNGVIQGYVVFYRDQSSSLWTESDVKLNSSLELTNLVTGKHYTVCVAGYTKVGRGVKSPQIQNIVVGGQRKTTKKTVMPTTRQDAVATFKPRGSFARVKAENTTLLPTEDYSEESKLRVHFNEGQGKVEEGSAGRLYDTIGCPPGNSKNALKCDVRQRCEANASPQGHIYQNVQESEHLYDTLNKFR</sequence>
<organism evidence="7 8">
    <name type="scientific">Porites lobata</name>
    <dbReference type="NCBI Taxonomy" id="104759"/>
    <lineage>
        <taxon>Eukaryota</taxon>
        <taxon>Metazoa</taxon>
        <taxon>Cnidaria</taxon>
        <taxon>Anthozoa</taxon>
        <taxon>Hexacorallia</taxon>
        <taxon>Scleractinia</taxon>
        <taxon>Fungiina</taxon>
        <taxon>Poritidae</taxon>
        <taxon>Porites</taxon>
    </lineage>
</organism>
<feature type="domain" description="Fibronectin type-III" evidence="6">
    <location>
        <begin position="66"/>
        <end position="160"/>
    </location>
</feature>
<dbReference type="InterPro" id="IPR050379">
    <property type="entry name" value="Type-I_Cytokine_Rcpt"/>
</dbReference>
<dbReference type="EMBL" id="CALNXK010000044">
    <property type="protein sequence ID" value="CAH3127740.1"/>
    <property type="molecule type" value="Genomic_DNA"/>
</dbReference>
<evidence type="ECO:0000313" key="8">
    <source>
        <dbReference type="Proteomes" id="UP001159405"/>
    </source>
</evidence>
<accession>A0ABN8P2L2</accession>
<protein>
    <recommendedName>
        <fullName evidence="6">Fibronectin type-III domain-containing protein</fullName>
    </recommendedName>
</protein>
<evidence type="ECO:0000256" key="4">
    <source>
        <dbReference type="ARBA" id="ARBA00023170"/>
    </source>
</evidence>
<keyword evidence="4" id="KW-0675">Receptor</keyword>
<dbReference type="Gene3D" id="2.60.40.10">
    <property type="entry name" value="Immunoglobulins"/>
    <property type="match status" value="1"/>
</dbReference>
<reference evidence="7 8" key="1">
    <citation type="submission" date="2022-05" db="EMBL/GenBank/DDBJ databases">
        <authorList>
            <consortium name="Genoscope - CEA"/>
            <person name="William W."/>
        </authorList>
    </citation>
    <scope>NUCLEOTIDE SEQUENCE [LARGE SCALE GENOMIC DNA]</scope>
</reference>
<evidence type="ECO:0000259" key="6">
    <source>
        <dbReference type="PROSITE" id="PS50853"/>
    </source>
</evidence>
<dbReference type="Pfam" id="PF00041">
    <property type="entry name" value="fn3"/>
    <property type="match status" value="1"/>
</dbReference>
<evidence type="ECO:0000256" key="3">
    <source>
        <dbReference type="ARBA" id="ARBA00023157"/>
    </source>
</evidence>
<dbReference type="InterPro" id="IPR013783">
    <property type="entry name" value="Ig-like_fold"/>
</dbReference>
<dbReference type="PANTHER" id="PTHR23036:SF151">
    <property type="entry name" value="FIBRONECTIN TYPE-III DOMAIN-CONTAINING PROTEIN"/>
    <property type="match status" value="1"/>
</dbReference>
<dbReference type="CDD" id="cd00063">
    <property type="entry name" value="FN3"/>
    <property type="match status" value="1"/>
</dbReference>
<keyword evidence="5" id="KW-0325">Glycoprotein</keyword>
<dbReference type="SMART" id="SM00060">
    <property type="entry name" value="FN3"/>
    <property type="match status" value="1"/>
</dbReference>
<evidence type="ECO:0000256" key="5">
    <source>
        <dbReference type="ARBA" id="ARBA00023180"/>
    </source>
</evidence>
<dbReference type="SUPFAM" id="SSF49265">
    <property type="entry name" value="Fibronectin type III"/>
    <property type="match status" value="1"/>
</dbReference>
<keyword evidence="2" id="KW-0677">Repeat</keyword>
<dbReference type="PANTHER" id="PTHR23036">
    <property type="entry name" value="CYTOKINE RECEPTOR"/>
    <property type="match status" value="1"/>
</dbReference>
<evidence type="ECO:0000313" key="7">
    <source>
        <dbReference type="EMBL" id="CAH3127740.1"/>
    </source>
</evidence>
<gene>
    <name evidence="7" type="ORF">PLOB_00033172</name>
</gene>
<comment type="caution">
    <text evidence="7">The sequence shown here is derived from an EMBL/GenBank/DDBJ whole genome shotgun (WGS) entry which is preliminary data.</text>
</comment>
<dbReference type="PROSITE" id="PS50853">
    <property type="entry name" value="FN3"/>
    <property type="match status" value="1"/>
</dbReference>
<dbReference type="InterPro" id="IPR003961">
    <property type="entry name" value="FN3_dom"/>
</dbReference>
<evidence type="ECO:0000256" key="1">
    <source>
        <dbReference type="ARBA" id="ARBA00022729"/>
    </source>
</evidence>
<proteinExistence type="predicted"/>